<protein>
    <submittedName>
        <fullName evidence="2">Uncharacterized protein</fullName>
    </submittedName>
</protein>
<name>A0A6N7QEC0_9XANT</name>
<organism evidence="2 5">
    <name type="scientific">Xanthomonas sontii</name>
    <dbReference type="NCBI Taxonomy" id="2650745"/>
    <lineage>
        <taxon>Bacteria</taxon>
        <taxon>Pseudomonadati</taxon>
        <taxon>Pseudomonadota</taxon>
        <taxon>Gammaproteobacteria</taxon>
        <taxon>Lysobacterales</taxon>
        <taxon>Lysobacteraceae</taxon>
        <taxon>Xanthomonas</taxon>
    </lineage>
</organism>
<dbReference type="Proteomes" id="UP000437931">
    <property type="component" value="Unassembled WGS sequence"/>
</dbReference>
<reference evidence="4 5" key="1">
    <citation type="submission" date="2019-11" db="EMBL/GenBank/DDBJ databases">
        <title>First report of rice panicle blight caused by Xanthomonas sp. in Iran.</title>
        <authorList>
            <person name="Mirghasempour S.A."/>
            <person name="Huang S."/>
            <person name="Brady C.L."/>
            <person name="Studholme D.J."/>
        </authorList>
    </citation>
    <scope>NUCLEOTIDE SEQUENCE [LARGE SCALE GENOMIC DNA]</scope>
    <source>
        <strain evidence="2 5">ASD011</strain>
        <strain evidence="4">SAM114</strain>
    </source>
</reference>
<evidence type="ECO:0000313" key="2">
    <source>
        <dbReference type="EMBL" id="MRH02669.1"/>
    </source>
</evidence>
<keyword evidence="4" id="KW-1185">Reference proteome</keyword>
<evidence type="ECO:0000313" key="5">
    <source>
        <dbReference type="Proteomes" id="UP000439314"/>
    </source>
</evidence>
<proteinExistence type="predicted"/>
<evidence type="ECO:0000313" key="3">
    <source>
        <dbReference type="EMBL" id="MRH76989.1"/>
    </source>
</evidence>
<accession>A0A6N7QEC0</accession>
<dbReference type="AlphaFoldDB" id="A0A6N7QEC0"/>
<feature type="region of interest" description="Disordered" evidence="1">
    <location>
        <begin position="146"/>
        <end position="171"/>
    </location>
</feature>
<feature type="compositionally biased region" description="Low complexity" evidence="1">
    <location>
        <begin position="147"/>
        <end position="160"/>
    </location>
</feature>
<dbReference type="EMBL" id="WJPM01000027">
    <property type="protein sequence ID" value="MRH76989.1"/>
    <property type="molecule type" value="Genomic_DNA"/>
</dbReference>
<dbReference type="Proteomes" id="UP000439314">
    <property type="component" value="Unassembled WGS sequence"/>
</dbReference>
<dbReference type="RefSeq" id="WP_153753500.1">
    <property type="nucleotide sequence ID" value="NZ_WJPM01000027.1"/>
</dbReference>
<sequence length="171" mass="18572">MTSNSKTAAHIFTCRSLGGKKNVAYVVVPADPENAEVFDLTKAGKKQVASRFSPVQRNFEEARRALEAIPPTALSFNKSIVKFFDFSTGAQVIEFYWIDDLDRMHTLAYQIELQGSSFVFQRAQNLVAATGTAQVLSDKILKKKSKAGVSVSVSRKASLPGPGGRKRSGGS</sequence>
<reference evidence="3" key="2">
    <citation type="journal article" date="2020" name="Plant Dis.">
        <title>A Grain Rot of Rice in Iran Caused by a Xanthomonas Strain Closely Related to X. sacchari.</title>
        <authorList>
            <person name="Mirghasempour S.A."/>
            <person name="Huang S."/>
            <person name="Studholme D.J."/>
            <person name="Brady C.L."/>
        </authorList>
    </citation>
    <scope>NUCLEOTIDE SEQUENCE</scope>
    <source>
        <strain evidence="3">SAM114</strain>
    </source>
</reference>
<gene>
    <name evidence="2" type="ORF">GIY21_20415</name>
    <name evidence="3" type="ORF">GIY22_20370</name>
</gene>
<dbReference type="EMBL" id="WJPN01000027">
    <property type="protein sequence ID" value="MRH02669.1"/>
    <property type="molecule type" value="Genomic_DNA"/>
</dbReference>
<evidence type="ECO:0000256" key="1">
    <source>
        <dbReference type="SAM" id="MobiDB-lite"/>
    </source>
</evidence>
<comment type="caution">
    <text evidence="2">The sequence shown here is derived from an EMBL/GenBank/DDBJ whole genome shotgun (WGS) entry which is preliminary data.</text>
</comment>
<evidence type="ECO:0000313" key="4">
    <source>
        <dbReference type="Proteomes" id="UP000437931"/>
    </source>
</evidence>